<evidence type="ECO:0000259" key="3">
    <source>
        <dbReference type="Pfam" id="PF01478"/>
    </source>
</evidence>
<organism evidence="4 5">
    <name type="scientific">Phycicoccus sonneratiae</name>
    <dbReference type="NCBI Taxonomy" id="2807628"/>
    <lineage>
        <taxon>Bacteria</taxon>
        <taxon>Bacillati</taxon>
        <taxon>Actinomycetota</taxon>
        <taxon>Actinomycetes</taxon>
        <taxon>Micrococcales</taxon>
        <taxon>Intrasporangiaceae</taxon>
        <taxon>Phycicoccus</taxon>
    </lineage>
</organism>
<proteinExistence type="inferred from homology"/>
<protein>
    <submittedName>
        <fullName evidence="4">Prepilin peptidase</fullName>
    </submittedName>
</protein>
<dbReference type="InterPro" id="IPR000045">
    <property type="entry name" value="Prepilin_IV_endopep_pep"/>
</dbReference>
<feature type="transmembrane region" description="Helical" evidence="2">
    <location>
        <begin position="65"/>
        <end position="87"/>
    </location>
</feature>
<evidence type="ECO:0000256" key="1">
    <source>
        <dbReference type="ARBA" id="ARBA00005801"/>
    </source>
</evidence>
<keyword evidence="2" id="KW-0472">Membrane</keyword>
<gene>
    <name evidence="4" type="ORF">JQN70_03375</name>
</gene>
<dbReference type="PANTHER" id="PTHR30487:SF0">
    <property type="entry name" value="PREPILIN LEADER PEPTIDASE_N-METHYLTRANSFERASE-RELATED"/>
    <property type="match status" value="1"/>
</dbReference>
<dbReference type="Proteomes" id="UP001430172">
    <property type="component" value="Unassembled WGS sequence"/>
</dbReference>
<reference evidence="4" key="1">
    <citation type="submission" date="2021-02" db="EMBL/GenBank/DDBJ databases">
        <title>Phycicoccus sp. MQZ13P-5T, whole genome shotgun sequence.</title>
        <authorList>
            <person name="Tuo L."/>
        </authorList>
    </citation>
    <scope>NUCLEOTIDE SEQUENCE</scope>
    <source>
        <strain evidence="4">MQZ13P-5</strain>
    </source>
</reference>
<dbReference type="EMBL" id="JAFDVD010000004">
    <property type="protein sequence ID" value="MBM6399418.1"/>
    <property type="molecule type" value="Genomic_DNA"/>
</dbReference>
<evidence type="ECO:0000256" key="2">
    <source>
        <dbReference type="SAM" id="Phobius"/>
    </source>
</evidence>
<comment type="similarity">
    <text evidence="1">Belongs to the peptidase A24 family.</text>
</comment>
<accession>A0ABS2CIW7</accession>
<feature type="transmembrane region" description="Helical" evidence="2">
    <location>
        <begin position="154"/>
        <end position="180"/>
    </location>
</feature>
<dbReference type="Pfam" id="PF01478">
    <property type="entry name" value="Peptidase_A24"/>
    <property type="match status" value="1"/>
</dbReference>
<feature type="domain" description="Prepilin type IV endopeptidase peptidase" evidence="3">
    <location>
        <begin position="75"/>
        <end position="175"/>
    </location>
</feature>
<keyword evidence="5" id="KW-1185">Reference proteome</keyword>
<evidence type="ECO:0000313" key="4">
    <source>
        <dbReference type="EMBL" id="MBM6399418.1"/>
    </source>
</evidence>
<dbReference type="Gene3D" id="1.20.120.1220">
    <property type="match status" value="1"/>
</dbReference>
<evidence type="ECO:0000313" key="5">
    <source>
        <dbReference type="Proteomes" id="UP001430172"/>
    </source>
</evidence>
<keyword evidence="2" id="KW-1133">Transmembrane helix</keyword>
<name>A0ABS2CIW7_9MICO</name>
<feature type="transmembrane region" description="Helical" evidence="2">
    <location>
        <begin position="122"/>
        <end position="142"/>
    </location>
</feature>
<feature type="transmembrane region" description="Helical" evidence="2">
    <location>
        <begin position="94"/>
        <end position="116"/>
    </location>
</feature>
<sequence>MTPWWVVLAGALVLGVVGHLTGRELATGGYRIEEDEAEHPPGNPWWTGPATGALAGVAAWSVQDLGGWAALPPFLLFAWLTVALVWIDLDVHRLPVGLVVPGGAALLVLVALAVLATGGPRWQGTLIGAALMGGFYLVLFLLPGGGVGFGDVRLAPVIGALLGFLGTTHVVIGMCAGFLVGGLAAVAMLVLRRVGLSSHIAYGPAMCLGAWFSIAFTPRIVIALGGG</sequence>
<feature type="transmembrane region" description="Helical" evidence="2">
    <location>
        <begin position="200"/>
        <end position="222"/>
    </location>
</feature>
<comment type="caution">
    <text evidence="4">The sequence shown here is derived from an EMBL/GenBank/DDBJ whole genome shotgun (WGS) entry which is preliminary data.</text>
</comment>
<keyword evidence="2" id="KW-0812">Transmembrane</keyword>
<dbReference type="RefSeq" id="WP_204129900.1">
    <property type="nucleotide sequence ID" value="NZ_JAFDVD010000004.1"/>
</dbReference>
<dbReference type="InterPro" id="IPR050882">
    <property type="entry name" value="Prepilin_peptidase/N-MTase"/>
</dbReference>
<dbReference type="PANTHER" id="PTHR30487">
    <property type="entry name" value="TYPE 4 PREPILIN-LIKE PROTEINS LEADER PEPTIDE-PROCESSING ENZYME"/>
    <property type="match status" value="1"/>
</dbReference>